<dbReference type="Ensembl" id="ENSELUT00000053429.2">
    <property type="protein sequence ID" value="ENSELUP00000051634.2"/>
    <property type="gene ID" value="ENSELUG00000041997.1"/>
</dbReference>
<dbReference type="SUPFAM" id="SSF48726">
    <property type="entry name" value="Immunoglobulin"/>
    <property type="match status" value="1"/>
</dbReference>
<reference evidence="5" key="3">
    <citation type="submission" date="2025-08" db="UniProtKB">
        <authorList>
            <consortium name="Ensembl"/>
        </authorList>
    </citation>
    <scope>IDENTIFICATION</scope>
</reference>
<proteinExistence type="predicted"/>
<evidence type="ECO:0000313" key="5">
    <source>
        <dbReference type="Ensembl" id="ENSELUP00000051634.2"/>
    </source>
</evidence>
<dbReference type="Proteomes" id="UP000265140">
    <property type="component" value="Chromosome 15"/>
</dbReference>
<dbReference type="AlphaFoldDB" id="A0A6Q2XCD0"/>
<protein>
    <recommendedName>
        <fullName evidence="4">Ig-like domain-containing protein</fullName>
    </recommendedName>
</protein>
<feature type="signal peptide" evidence="3">
    <location>
        <begin position="1"/>
        <end position="21"/>
    </location>
</feature>
<dbReference type="InterPro" id="IPR013106">
    <property type="entry name" value="Ig_V-set"/>
</dbReference>
<dbReference type="OMA" id="MVILYIS"/>
<reference evidence="6" key="1">
    <citation type="journal article" date="2014" name="PLoS ONE">
        <title>The genome and linkage map of the northern pike (Esox lucius): conserved synteny revealed between the salmonid sister group and the Neoteleostei.</title>
        <authorList>
            <person name="Rondeau E.B."/>
            <person name="Minkley D.R."/>
            <person name="Leong J.S."/>
            <person name="Messmer A.M."/>
            <person name="Jantzen J.R."/>
            <person name="von Schalburg K.R."/>
            <person name="Lemon C."/>
            <person name="Bird N.H."/>
            <person name="Koop B.F."/>
        </authorList>
    </citation>
    <scope>NUCLEOTIDE SEQUENCE</scope>
</reference>
<feature type="chain" id="PRO_5044275619" description="Ig-like domain-containing protein" evidence="3">
    <location>
        <begin position="22"/>
        <end position="158"/>
    </location>
</feature>
<dbReference type="InterPro" id="IPR013783">
    <property type="entry name" value="Ig-like_fold"/>
</dbReference>
<dbReference type="GO" id="GO:0002376">
    <property type="term" value="P:immune system process"/>
    <property type="evidence" value="ECO:0007669"/>
    <property type="project" value="UniProtKB-KW"/>
</dbReference>
<sequence length="158" mass="17841">MINLLIHVVTLLLWVTGLSQTDQVHQTPTAILKQPGDEVQLTCNHTNTNYDMILWYQQSEQRPALKLIGNVRYTKATMEDSFKEHFNMSGDASAGKTKLETGDRGMYFCAVSEHSDTEDKYSCTKTPVSVVIRYNIIQIDEGLIMYCRGTSNSTNNNV</sequence>
<reference evidence="5" key="2">
    <citation type="submission" date="2020-02" db="EMBL/GenBank/DDBJ databases">
        <title>Esox lucius (northern pike) genome, fEsoLuc1, primary haplotype.</title>
        <authorList>
            <person name="Myers G."/>
            <person name="Karagic N."/>
            <person name="Meyer A."/>
            <person name="Pippel M."/>
            <person name="Reichard M."/>
            <person name="Winkler S."/>
            <person name="Tracey A."/>
            <person name="Sims Y."/>
            <person name="Howe K."/>
            <person name="Rhie A."/>
            <person name="Formenti G."/>
            <person name="Durbin R."/>
            <person name="Fedrigo O."/>
            <person name="Jarvis E.D."/>
        </authorList>
    </citation>
    <scope>NUCLEOTIDE SEQUENCE [LARGE SCALE GENOMIC DNA]</scope>
</reference>
<evidence type="ECO:0000313" key="6">
    <source>
        <dbReference type="Proteomes" id="UP000265140"/>
    </source>
</evidence>
<dbReference type="PROSITE" id="PS50835">
    <property type="entry name" value="IG_LIKE"/>
    <property type="match status" value="1"/>
</dbReference>
<keyword evidence="2" id="KW-0391">Immunity</keyword>
<accession>A0A6Q2XCD0</accession>
<evidence type="ECO:0000259" key="4">
    <source>
        <dbReference type="PROSITE" id="PS50835"/>
    </source>
</evidence>
<organism evidence="5 6">
    <name type="scientific">Esox lucius</name>
    <name type="common">Northern pike</name>
    <dbReference type="NCBI Taxonomy" id="8010"/>
    <lineage>
        <taxon>Eukaryota</taxon>
        <taxon>Metazoa</taxon>
        <taxon>Chordata</taxon>
        <taxon>Craniata</taxon>
        <taxon>Vertebrata</taxon>
        <taxon>Euteleostomi</taxon>
        <taxon>Actinopterygii</taxon>
        <taxon>Neopterygii</taxon>
        <taxon>Teleostei</taxon>
        <taxon>Protacanthopterygii</taxon>
        <taxon>Esociformes</taxon>
        <taxon>Esocidae</taxon>
        <taxon>Esox</taxon>
    </lineage>
</organism>
<dbReference type="InterPro" id="IPR036179">
    <property type="entry name" value="Ig-like_dom_sf"/>
</dbReference>
<keyword evidence="1 3" id="KW-0732">Signal</keyword>
<evidence type="ECO:0000256" key="1">
    <source>
        <dbReference type="ARBA" id="ARBA00022729"/>
    </source>
</evidence>
<dbReference type="PANTHER" id="PTHR23268">
    <property type="entry name" value="T-CELL RECEPTOR BETA CHAIN"/>
    <property type="match status" value="1"/>
</dbReference>
<dbReference type="Gene3D" id="2.60.40.10">
    <property type="entry name" value="Immunoglobulins"/>
    <property type="match status" value="1"/>
</dbReference>
<dbReference type="InterPro" id="IPR050413">
    <property type="entry name" value="TCR_beta_variable"/>
</dbReference>
<evidence type="ECO:0000256" key="2">
    <source>
        <dbReference type="ARBA" id="ARBA00022859"/>
    </source>
</evidence>
<dbReference type="Pfam" id="PF07686">
    <property type="entry name" value="V-set"/>
    <property type="match status" value="1"/>
</dbReference>
<evidence type="ECO:0000256" key="3">
    <source>
        <dbReference type="SAM" id="SignalP"/>
    </source>
</evidence>
<dbReference type="InParanoid" id="A0A6Q2XCD0"/>
<name>A0A6Q2XCD0_ESOLU</name>
<dbReference type="GO" id="GO:0005886">
    <property type="term" value="C:plasma membrane"/>
    <property type="evidence" value="ECO:0007669"/>
    <property type="project" value="TreeGrafter"/>
</dbReference>
<feature type="domain" description="Ig-like" evidence="4">
    <location>
        <begin position="22"/>
        <end position="122"/>
    </location>
</feature>
<keyword evidence="6" id="KW-1185">Reference proteome</keyword>
<dbReference type="GeneTree" id="ENSGT00940000166007"/>
<dbReference type="GO" id="GO:0007166">
    <property type="term" value="P:cell surface receptor signaling pathway"/>
    <property type="evidence" value="ECO:0007669"/>
    <property type="project" value="TreeGrafter"/>
</dbReference>
<dbReference type="InterPro" id="IPR007110">
    <property type="entry name" value="Ig-like_dom"/>
</dbReference>
<dbReference type="Bgee" id="ENSELUG00000031802">
    <property type="expression patterns" value="Expressed in head kidney"/>
</dbReference>
<reference evidence="5" key="4">
    <citation type="submission" date="2025-09" db="UniProtKB">
        <authorList>
            <consortium name="Ensembl"/>
        </authorList>
    </citation>
    <scope>IDENTIFICATION</scope>
</reference>